<dbReference type="SUPFAM" id="SSF52833">
    <property type="entry name" value="Thioredoxin-like"/>
    <property type="match status" value="1"/>
</dbReference>
<dbReference type="GO" id="GO:0004364">
    <property type="term" value="F:glutathione transferase activity"/>
    <property type="evidence" value="ECO:0007669"/>
    <property type="project" value="TreeGrafter"/>
</dbReference>
<dbReference type="KEGG" id="psti:SOO65_00295"/>
<dbReference type="InterPro" id="IPR036249">
    <property type="entry name" value="Thioredoxin-like_sf"/>
</dbReference>
<dbReference type="FunFam" id="3.40.30.10:FF:000206">
    <property type="entry name" value="Probable glutathione S-transferase"/>
    <property type="match status" value="1"/>
</dbReference>
<dbReference type="CDD" id="cd03043">
    <property type="entry name" value="GST_N_1"/>
    <property type="match status" value="1"/>
</dbReference>
<dbReference type="Gene3D" id="1.20.1050.10">
    <property type="match status" value="1"/>
</dbReference>
<dbReference type="PANTHER" id="PTHR42673:SF4">
    <property type="entry name" value="MALEYLACETOACETATE ISOMERASE"/>
    <property type="match status" value="1"/>
</dbReference>
<dbReference type="Pfam" id="PF13409">
    <property type="entry name" value="GST_N_2"/>
    <property type="match status" value="1"/>
</dbReference>
<dbReference type="Gene3D" id="3.40.30.10">
    <property type="entry name" value="Glutaredoxin"/>
    <property type="match status" value="1"/>
</dbReference>
<gene>
    <name evidence="2" type="ORF">SOO65_00295</name>
</gene>
<name>A0AAX4HPY2_9BACT</name>
<proteinExistence type="predicted"/>
<evidence type="ECO:0000313" key="3">
    <source>
        <dbReference type="Proteomes" id="UP001324634"/>
    </source>
</evidence>
<dbReference type="AlphaFoldDB" id="A0AAX4HPY2"/>
<dbReference type="SFLD" id="SFLDG00358">
    <property type="entry name" value="Main_(cytGST)"/>
    <property type="match status" value="1"/>
</dbReference>
<dbReference type="PANTHER" id="PTHR42673">
    <property type="entry name" value="MALEYLACETOACETATE ISOMERASE"/>
    <property type="match status" value="1"/>
</dbReference>
<dbReference type="GO" id="GO:0006749">
    <property type="term" value="P:glutathione metabolic process"/>
    <property type="evidence" value="ECO:0007669"/>
    <property type="project" value="TreeGrafter"/>
</dbReference>
<sequence length="210" mass="24042">MKLIIGNKTYSSWSLRPWVLMKHFNIPFEEILVKLDMPETKAEIAKYSPSGKVPALIDGDLSIWESAAIMEYLNEKYPEKKMYPTDLKQRALARSLSMEMHAGFGKMRERLSFNVKKSYQNFDFGSAQSDIDRVKVLWTEQLKVSKGPFLFGEFSIADAMYAPVVGRFVTYGVPVDGLVKNYCEAIMNLPALKEWYAGAMKEDFEAKDHI</sequence>
<protein>
    <submittedName>
        <fullName evidence="2">Glutathione S-transferase family protein</fullName>
    </submittedName>
</protein>
<dbReference type="PROSITE" id="PS50404">
    <property type="entry name" value="GST_NTER"/>
    <property type="match status" value="1"/>
</dbReference>
<dbReference type="EMBL" id="CP139487">
    <property type="protein sequence ID" value="WPU65187.1"/>
    <property type="molecule type" value="Genomic_DNA"/>
</dbReference>
<feature type="domain" description="GST N-terminal" evidence="1">
    <location>
        <begin position="1"/>
        <end position="81"/>
    </location>
</feature>
<dbReference type="RefSeq" id="WP_321395303.1">
    <property type="nucleotide sequence ID" value="NZ_CP139487.1"/>
</dbReference>
<dbReference type="CDD" id="cd03194">
    <property type="entry name" value="GST_C_3"/>
    <property type="match status" value="1"/>
</dbReference>
<dbReference type="SUPFAM" id="SSF47616">
    <property type="entry name" value="GST C-terminal domain-like"/>
    <property type="match status" value="1"/>
</dbReference>
<dbReference type="SFLD" id="SFLDS00019">
    <property type="entry name" value="Glutathione_Transferase_(cytos"/>
    <property type="match status" value="1"/>
</dbReference>
<organism evidence="2 3">
    <name type="scientific">Peredibacter starrii</name>
    <dbReference type="NCBI Taxonomy" id="28202"/>
    <lineage>
        <taxon>Bacteria</taxon>
        <taxon>Pseudomonadati</taxon>
        <taxon>Bdellovibrionota</taxon>
        <taxon>Bacteriovoracia</taxon>
        <taxon>Bacteriovoracales</taxon>
        <taxon>Bacteriovoracaceae</taxon>
        <taxon>Peredibacter</taxon>
    </lineage>
</organism>
<dbReference type="GO" id="GO:0016034">
    <property type="term" value="F:maleylacetoacetate isomerase activity"/>
    <property type="evidence" value="ECO:0007669"/>
    <property type="project" value="TreeGrafter"/>
</dbReference>
<evidence type="ECO:0000259" key="1">
    <source>
        <dbReference type="PROSITE" id="PS50404"/>
    </source>
</evidence>
<dbReference type="GO" id="GO:0006559">
    <property type="term" value="P:L-phenylalanine catabolic process"/>
    <property type="evidence" value="ECO:0007669"/>
    <property type="project" value="TreeGrafter"/>
</dbReference>
<reference evidence="2 3" key="1">
    <citation type="submission" date="2023-11" db="EMBL/GenBank/DDBJ databases">
        <title>Peredibacter starrii A3.12.</title>
        <authorList>
            <person name="Mitchell R.J."/>
        </authorList>
    </citation>
    <scope>NUCLEOTIDE SEQUENCE [LARGE SCALE GENOMIC DNA]</scope>
    <source>
        <strain evidence="2 3">A3.12</strain>
    </source>
</reference>
<keyword evidence="3" id="KW-1185">Reference proteome</keyword>
<dbReference type="InterPro" id="IPR040079">
    <property type="entry name" value="Glutathione_S-Trfase"/>
</dbReference>
<dbReference type="Proteomes" id="UP001324634">
    <property type="component" value="Chromosome"/>
</dbReference>
<accession>A0AAX4HPY2</accession>
<dbReference type="InterPro" id="IPR004045">
    <property type="entry name" value="Glutathione_S-Trfase_N"/>
</dbReference>
<evidence type="ECO:0000313" key="2">
    <source>
        <dbReference type="EMBL" id="WPU65187.1"/>
    </source>
</evidence>
<dbReference type="Pfam" id="PF13410">
    <property type="entry name" value="GST_C_2"/>
    <property type="match status" value="1"/>
</dbReference>
<dbReference type="InterPro" id="IPR036282">
    <property type="entry name" value="Glutathione-S-Trfase_C_sf"/>
</dbReference>